<name>A0A7K1VBV0_9NOCA</name>
<evidence type="ECO:0000259" key="13">
    <source>
        <dbReference type="Pfam" id="PF16911"/>
    </source>
</evidence>
<comment type="catalytic activity">
    <reaction evidence="3">
        <text>2 a mycocerosyl-[mycocerosic acid synthase] + a phthiodiolone = a dimycocerosyl phthiodiolone + 2 holo-[mycocerosic acid synthase].</text>
        <dbReference type="EC" id="2.3.1.282"/>
    </reaction>
</comment>
<evidence type="ECO:0000256" key="8">
    <source>
        <dbReference type="ARBA" id="ARBA00022679"/>
    </source>
</evidence>
<comment type="catalytic activity">
    <reaction evidence="1">
        <text>2 a mycocerosyl-[mycocerosic acid synthase] + a phthiocerol = a dimycocerosyl phthiocerol + 2 holo-[mycocerosic acid synthase].</text>
        <dbReference type="EC" id="2.3.1.282"/>
    </reaction>
</comment>
<keyword evidence="9" id="KW-0012">Acyltransferase</keyword>
<evidence type="ECO:0000256" key="12">
    <source>
        <dbReference type="ARBA" id="ARBA00033407"/>
    </source>
</evidence>
<evidence type="ECO:0000256" key="9">
    <source>
        <dbReference type="ARBA" id="ARBA00023315"/>
    </source>
</evidence>
<accession>A0A7K1VBV0</accession>
<evidence type="ECO:0000256" key="1">
    <source>
        <dbReference type="ARBA" id="ARBA00000026"/>
    </source>
</evidence>
<organism evidence="14 15">
    <name type="scientific">Nocardia terrae</name>
    <dbReference type="NCBI Taxonomy" id="2675851"/>
    <lineage>
        <taxon>Bacteria</taxon>
        <taxon>Bacillati</taxon>
        <taxon>Actinomycetota</taxon>
        <taxon>Actinomycetes</taxon>
        <taxon>Mycobacteriales</taxon>
        <taxon>Nocardiaceae</taxon>
        <taxon>Nocardia</taxon>
    </lineage>
</organism>
<dbReference type="EC" id="2.3.1.282" evidence="5"/>
<dbReference type="Gene3D" id="3.30.559.30">
    <property type="entry name" value="Nonribosomal peptide synthetase, condensation domain"/>
    <property type="match status" value="1"/>
</dbReference>
<dbReference type="EMBL" id="WRPP01000014">
    <property type="protein sequence ID" value="MVU83598.1"/>
    <property type="molecule type" value="Genomic_DNA"/>
</dbReference>
<keyword evidence="7" id="KW-0444">Lipid biosynthesis</keyword>
<evidence type="ECO:0000256" key="10">
    <source>
        <dbReference type="ARBA" id="ARBA00030465"/>
    </source>
</evidence>
<dbReference type="PANTHER" id="PTHR28037">
    <property type="entry name" value="ALCOHOL O-ACETYLTRANSFERASE 1-RELATED"/>
    <property type="match status" value="1"/>
</dbReference>
<proteinExistence type="inferred from homology"/>
<evidence type="ECO:0000256" key="11">
    <source>
        <dbReference type="ARBA" id="ARBA00032317"/>
    </source>
</evidence>
<dbReference type="Gene3D" id="3.30.559.10">
    <property type="entry name" value="Chloramphenicol acetyltransferase-like domain"/>
    <property type="match status" value="1"/>
</dbReference>
<dbReference type="InterPro" id="IPR031641">
    <property type="entry name" value="PapA_C"/>
</dbReference>
<dbReference type="InterPro" id="IPR052058">
    <property type="entry name" value="Alcohol_O-acetyltransferase"/>
</dbReference>
<comment type="similarity">
    <text evidence="4">Belongs to the acyltransferase PapA5 family.</text>
</comment>
<feature type="domain" description="Phthiocerol/phthiodiolone dimycocerosyl transferase C-terminal" evidence="13">
    <location>
        <begin position="224"/>
        <end position="392"/>
    </location>
</feature>
<evidence type="ECO:0000313" key="14">
    <source>
        <dbReference type="EMBL" id="MVU83598.1"/>
    </source>
</evidence>
<dbReference type="AlphaFoldDB" id="A0A7K1VBV0"/>
<dbReference type="Pfam" id="PF16911">
    <property type="entry name" value="PapA_C"/>
    <property type="match status" value="1"/>
</dbReference>
<dbReference type="GO" id="GO:0016746">
    <property type="term" value="F:acyltransferase activity"/>
    <property type="evidence" value="ECO:0007669"/>
    <property type="project" value="UniProtKB-KW"/>
</dbReference>
<evidence type="ECO:0000256" key="6">
    <source>
        <dbReference type="ARBA" id="ARBA00013449"/>
    </source>
</evidence>
<gene>
    <name evidence="14" type="ORF">GPX89_40965</name>
</gene>
<dbReference type="InterPro" id="IPR023213">
    <property type="entry name" value="CAT-like_dom_sf"/>
</dbReference>
<comment type="catalytic activity">
    <reaction evidence="2">
        <text>2 a mycocerosyl-[mycocerosic acid synthase] + a phenolphthiocerol = a dimycocerosyl phenolphthiocerol + 2 holo-[mycocerosic acid synthase].</text>
        <dbReference type="EC" id="2.3.1.282"/>
    </reaction>
</comment>
<evidence type="ECO:0000256" key="4">
    <source>
        <dbReference type="ARBA" id="ARBA00006558"/>
    </source>
</evidence>
<protein>
    <recommendedName>
        <fullName evidence="6">Phthiocerol/phthiodiolone dimycocerosyl transferase</fullName>
        <ecNumber evidence="5">2.3.1.282</ecNumber>
    </recommendedName>
    <alternativeName>
        <fullName evidence="12">Acyltransferase PapA5</fullName>
    </alternativeName>
    <alternativeName>
        <fullName evidence="10">Phthiocerol/phthiodiolone O-acyltransferase</fullName>
    </alternativeName>
    <alternativeName>
        <fullName evidence="11">Polyketide synthase-associated protein A5</fullName>
    </alternativeName>
</protein>
<evidence type="ECO:0000256" key="3">
    <source>
        <dbReference type="ARBA" id="ARBA00001907"/>
    </source>
</evidence>
<evidence type="ECO:0000256" key="2">
    <source>
        <dbReference type="ARBA" id="ARBA00000625"/>
    </source>
</evidence>
<evidence type="ECO:0000313" key="15">
    <source>
        <dbReference type="Proteomes" id="UP000466794"/>
    </source>
</evidence>
<evidence type="ECO:0000256" key="7">
    <source>
        <dbReference type="ARBA" id="ARBA00022516"/>
    </source>
</evidence>
<comment type="caution">
    <text evidence="14">The sequence shown here is derived from an EMBL/GenBank/DDBJ whole genome shotgun (WGS) entry which is preliminary data.</text>
</comment>
<evidence type="ECO:0000256" key="5">
    <source>
        <dbReference type="ARBA" id="ARBA00012866"/>
    </source>
</evidence>
<reference evidence="14 15" key="1">
    <citation type="submission" date="2019-12" db="EMBL/GenBank/DDBJ databases">
        <title>Nocardia sp. nov. ET3-3 isolated from soil.</title>
        <authorList>
            <person name="Kanchanasin P."/>
            <person name="Tanasupawat S."/>
            <person name="Yuki M."/>
            <person name="Kudo T."/>
        </authorList>
    </citation>
    <scope>NUCLEOTIDE SEQUENCE [LARGE SCALE GENOMIC DNA]</scope>
    <source>
        <strain evidence="14 15">ET3-3</strain>
    </source>
</reference>
<keyword evidence="15" id="KW-1185">Reference proteome</keyword>
<keyword evidence="7" id="KW-0443">Lipid metabolism</keyword>
<dbReference type="PANTHER" id="PTHR28037:SF1">
    <property type="entry name" value="ALCOHOL O-ACETYLTRANSFERASE 1-RELATED"/>
    <property type="match status" value="1"/>
</dbReference>
<keyword evidence="8" id="KW-0808">Transferase</keyword>
<sequence>MSSAATRFGRRLSPSERWFWIIDRMSPSNCCGRVRVHGRIAADRLAVAAAALIAEYPLLRMAVVDNSGRDPWLMPLDSPHIPVRQVTAAHSEAWIGEMNAELARPFDTREGLARIVDIVSAAGTEDEFHDVVLTISHIVVDGRSLMAVLRKLVTHAGGNANHLVVERDSIPAADDLIPPAARGVWRYLYTNLFDQAAAIVMRPRRFDVRNPAAIPVRQTRIVHRVLDREALAELVSDCRRAGVTVHAAMTAAVARALGEVSDPGSAGVAGIGSPVDFRNLLRPLPDRDELGIYAPVLVGFVRFGPAVPLWSAARSLKRQLDRGVRQRRHLSTVAGMRFGTPRALESGRRLAEMVDRRAPWNVSVTNLGRVEFPAEIGAWRFSGLLLAASNSCVSVMTVAITTAHDEMHLGFCHLDRIVPERQAREFADAVLTALRERPEPSPEPVLQQAAQRRPIGLPGASRDGDFVDHHDVVGHRGNIDQVR</sequence>
<dbReference type="Proteomes" id="UP000466794">
    <property type="component" value="Unassembled WGS sequence"/>
</dbReference>
<dbReference type="SUPFAM" id="SSF52777">
    <property type="entry name" value="CoA-dependent acyltransferases"/>
    <property type="match status" value="2"/>
</dbReference>